<gene>
    <name evidence="1" type="ORF">Goari_013757</name>
</gene>
<protein>
    <submittedName>
        <fullName evidence="1">Uncharacterized protein</fullName>
    </submittedName>
</protein>
<sequence length="30" mass="3474">MKHSLGCLYAFPPIGLWNLCSYETLLDQLF</sequence>
<reference evidence="1 2" key="1">
    <citation type="journal article" date="2019" name="Genome Biol. Evol.">
        <title>Insights into the evolution of the New World diploid cottons (Gossypium, subgenus Houzingenia) based on genome sequencing.</title>
        <authorList>
            <person name="Grover C.E."/>
            <person name="Arick M.A. 2nd"/>
            <person name="Thrash A."/>
            <person name="Conover J.L."/>
            <person name="Sanders W.S."/>
            <person name="Peterson D.G."/>
            <person name="Frelichowski J.E."/>
            <person name="Scheffler J.A."/>
            <person name="Scheffler B.E."/>
            <person name="Wendel J.F."/>
        </authorList>
    </citation>
    <scope>NUCLEOTIDE SEQUENCE [LARGE SCALE GENOMIC DNA]</scope>
    <source>
        <strain evidence="1">185</strain>
        <tissue evidence="1">Leaf</tissue>
    </source>
</reference>
<accession>A0A7J8XFR7</accession>
<name>A0A7J8XFR7_GOSAI</name>
<dbReference type="EMBL" id="JABFAA010000007">
    <property type="protein sequence ID" value="MBA0686141.1"/>
    <property type="molecule type" value="Genomic_DNA"/>
</dbReference>
<dbReference type="Proteomes" id="UP000593577">
    <property type="component" value="Unassembled WGS sequence"/>
</dbReference>
<evidence type="ECO:0000313" key="2">
    <source>
        <dbReference type="Proteomes" id="UP000593577"/>
    </source>
</evidence>
<evidence type="ECO:0000313" key="1">
    <source>
        <dbReference type="EMBL" id="MBA0686141.1"/>
    </source>
</evidence>
<organism evidence="1 2">
    <name type="scientific">Gossypium aridum</name>
    <name type="common">American cotton</name>
    <name type="synonym">Erioxylum aridum</name>
    <dbReference type="NCBI Taxonomy" id="34290"/>
    <lineage>
        <taxon>Eukaryota</taxon>
        <taxon>Viridiplantae</taxon>
        <taxon>Streptophyta</taxon>
        <taxon>Embryophyta</taxon>
        <taxon>Tracheophyta</taxon>
        <taxon>Spermatophyta</taxon>
        <taxon>Magnoliopsida</taxon>
        <taxon>eudicotyledons</taxon>
        <taxon>Gunneridae</taxon>
        <taxon>Pentapetalae</taxon>
        <taxon>rosids</taxon>
        <taxon>malvids</taxon>
        <taxon>Malvales</taxon>
        <taxon>Malvaceae</taxon>
        <taxon>Malvoideae</taxon>
        <taxon>Gossypium</taxon>
    </lineage>
</organism>
<comment type="caution">
    <text evidence="1">The sequence shown here is derived from an EMBL/GenBank/DDBJ whole genome shotgun (WGS) entry which is preliminary data.</text>
</comment>
<proteinExistence type="predicted"/>
<keyword evidence="2" id="KW-1185">Reference proteome</keyword>
<dbReference type="AlphaFoldDB" id="A0A7J8XFR7"/>